<name>A0AA35Q0L4_9HYPO</name>
<protein>
    <submittedName>
        <fullName evidence="1">Uncharacterized protein</fullName>
    </submittedName>
</protein>
<dbReference type="EMBL" id="CABFNP030000789">
    <property type="protein sequence ID" value="CAI6086975.1"/>
    <property type="molecule type" value="Genomic_DNA"/>
</dbReference>
<proteinExistence type="predicted"/>
<organism evidence="1 2">
    <name type="scientific">Clonostachys chloroleuca</name>
    <dbReference type="NCBI Taxonomy" id="1926264"/>
    <lineage>
        <taxon>Eukaryota</taxon>
        <taxon>Fungi</taxon>
        <taxon>Dikarya</taxon>
        <taxon>Ascomycota</taxon>
        <taxon>Pezizomycotina</taxon>
        <taxon>Sordariomycetes</taxon>
        <taxon>Hypocreomycetidae</taxon>
        <taxon>Hypocreales</taxon>
        <taxon>Bionectriaceae</taxon>
        <taxon>Clonostachys</taxon>
    </lineage>
</organism>
<dbReference type="Proteomes" id="UP001160390">
    <property type="component" value="Unassembled WGS sequence"/>
</dbReference>
<evidence type="ECO:0000313" key="1">
    <source>
        <dbReference type="EMBL" id="CAI6086975.1"/>
    </source>
</evidence>
<gene>
    <name evidence="1" type="ORF">CCHLO57077_00009954</name>
</gene>
<comment type="caution">
    <text evidence="1">The sequence shown here is derived from an EMBL/GenBank/DDBJ whole genome shotgun (WGS) entry which is preliminary data.</text>
</comment>
<evidence type="ECO:0000313" key="2">
    <source>
        <dbReference type="Proteomes" id="UP001160390"/>
    </source>
</evidence>
<sequence length="180" mass="19757">MYKLWFQNLRVPRIHHLTTHDKPQKSRSRLSTTYFMRVPSITTILLAATGLAAAEIPVQPCGLKIAPCRPGTHCIPNKSDCTNLDRCLGHCVSNNDFPICGGYSSIAKRCDKGYECAQDPRDPPNIADKPGICLLNGYQGLRLCGGIADDDCPAPEKCYDMPWDDCDPNQGGSDCRGICL</sequence>
<dbReference type="AlphaFoldDB" id="A0AA35Q0L4"/>
<reference evidence="1" key="1">
    <citation type="submission" date="2023-01" db="EMBL/GenBank/DDBJ databases">
        <authorList>
            <person name="Piombo E."/>
        </authorList>
    </citation>
    <scope>NUCLEOTIDE SEQUENCE</scope>
</reference>
<accession>A0AA35Q0L4</accession>
<keyword evidence="2" id="KW-1185">Reference proteome</keyword>